<evidence type="ECO:0000256" key="1">
    <source>
        <dbReference type="ARBA" id="ARBA00023015"/>
    </source>
</evidence>
<proteinExistence type="predicted"/>
<gene>
    <name evidence="4" type="ORF">NCTC10924_01550</name>
</gene>
<evidence type="ECO:0000313" key="5">
    <source>
        <dbReference type="Proteomes" id="UP000306241"/>
    </source>
</evidence>
<keyword evidence="2" id="KW-0804">Transcription</keyword>
<name>A0A4V0HAB4_STRPO</name>
<dbReference type="PANTHER" id="PTHR30185:SF18">
    <property type="entry name" value="TRANSCRIPTIONAL REGULATOR MTLR"/>
    <property type="match status" value="1"/>
</dbReference>
<dbReference type="GO" id="GO:0003677">
    <property type="term" value="F:DNA binding"/>
    <property type="evidence" value="ECO:0007669"/>
    <property type="project" value="UniProtKB-KW"/>
</dbReference>
<feature type="domain" description="Mga helix-turn-helix" evidence="3">
    <location>
        <begin position="79"/>
        <end position="161"/>
    </location>
</feature>
<evidence type="ECO:0000313" key="4">
    <source>
        <dbReference type="EMBL" id="VTT45892.1"/>
    </source>
</evidence>
<organism evidence="4 5">
    <name type="scientific">Streptococcus porcinus</name>
    <dbReference type="NCBI Taxonomy" id="1340"/>
    <lineage>
        <taxon>Bacteria</taxon>
        <taxon>Bacillati</taxon>
        <taxon>Bacillota</taxon>
        <taxon>Bacilli</taxon>
        <taxon>Lactobacillales</taxon>
        <taxon>Streptococcaceae</taxon>
        <taxon>Streptococcus</taxon>
    </lineage>
</organism>
<dbReference type="Proteomes" id="UP000306241">
    <property type="component" value="Chromosome"/>
</dbReference>
<sequence>MKIEQLMDKERKAQYQILSHLYKSSERVTQRELLEISKLSKVTLLKYLENINNLFRIEQLSAYISFENDAVIIIDDNQFTWQQVMRVLLKDSIPYKLLRYFFTNEDFNATFLAQKFLISEPTFNRYLAHINACIEEFDISIYQGKQTGSELQWRYFYYELFQLTLTEKEQDEMTKDLDFDHLNQLIERFIGSEIAREQLKQLSLWLTISQKRFHFQKEKGFPSHFKIDYIDNNIFYKRLDRLMLHYLSRYAIEFDRFESKSLFIFLHSNPILPIHSMEFILGFGGPIADKISEALWLLRKANIISNKAKEEIIYGLSLYYSKAFFFKGAILGKVQSMDALYQLLPSDEKDKMELVLSHLFVLIGNKKLLNSDFLTRLRIDLLELLIFSIDRQHKPLVIGLDFGSQSVKKAIVELSIGKYLDNNKNYHFETYNPRHRYDCVLSYGNYHSQPNYPHFHLKSYVSPVELNNLQLFLEQKLKDKNSYEQENYRN</sequence>
<evidence type="ECO:0000259" key="3">
    <source>
        <dbReference type="Pfam" id="PF05043"/>
    </source>
</evidence>
<dbReference type="OrthoDB" id="2192016at2"/>
<evidence type="ECO:0000256" key="2">
    <source>
        <dbReference type="ARBA" id="ARBA00023163"/>
    </source>
</evidence>
<keyword evidence="1" id="KW-0805">Transcription regulation</keyword>
<dbReference type="EMBL" id="LR594052">
    <property type="protein sequence ID" value="VTT45892.1"/>
    <property type="molecule type" value="Genomic_DNA"/>
</dbReference>
<dbReference type="Pfam" id="PF05043">
    <property type="entry name" value="Mga"/>
    <property type="match status" value="1"/>
</dbReference>
<protein>
    <submittedName>
        <fullName evidence="4">DNA-binding protein</fullName>
    </submittedName>
</protein>
<keyword evidence="4" id="KW-0238">DNA-binding</keyword>
<dbReference type="InterPro" id="IPR036388">
    <property type="entry name" value="WH-like_DNA-bd_sf"/>
</dbReference>
<dbReference type="InterPro" id="IPR007737">
    <property type="entry name" value="Mga_HTH"/>
</dbReference>
<dbReference type="Gene3D" id="1.10.10.10">
    <property type="entry name" value="Winged helix-like DNA-binding domain superfamily/Winged helix DNA-binding domain"/>
    <property type="match status" value="1"/>
</dbReference>
<dbReference type="InterPro" id="IPR050661">
    <property type="entry name" value="BglG_antiterminators"/>
</dbReference>
<dbReference type="PANTHER" id="PTHR30185">
    <property type="entry name" value="CRYPTIC BETA-GLUCOSIDE BGL OPERON ANTITERMINATOR"/>
    <property type="match status" value="1"/>
</dbReference>
<reference evidence="4 5" key="1">
    <citation type="submission" date="2019-05" db="EMBL/GenBank/DDBJ databases">
        <authorList>
            <consortium name="Pathogen Informatics"/>
        </authorList>
    </citation>
    <scope>NUCLEOTIDE SEQUENCE [LARGE SCALE GENOMIC DNA]</scope>
    <source>
        <strain evidence="4 5">NCTC10924</strain>
    </source>
</reference>
<dbReference type="RefSeq" id="WP_003082579.1">
    <property type="nucleotide sequence ID" value="NZ_CP070236.1"/>
</dbReference>
<accession>A0A4V0HAB4</accession>
<dbReference type="AlphaFoldDB" id="A0A4V0HAB4"/>